<evidence type="ECO:0000256" key="2">
    <source>
        <dbReference type="ARBA" id="ARBA00022679"/>
    </source>
</evidence>
<dbReference type="InterPro" id="IPR008278">
    <property type="entry name" value="4-PPantetheinyl_Trfase_dom"/>
</dbReference>
<name>A0ABX3GSC2_9BACL</name>
<accession>A0ABX3GSC2</accession>
<dbReference type="InterPro" id="IPR002582">
    <property type="entry name" value="ACPS"/>
</dbReference>
<keyword evidence="3 8" id="KW-0479">Metal-binding</keyword>
<comment type="similarity">
    <text evidence="8">Belongs to the P-Pant transferase superfamily. AcpS family.</text>
</comment>
<comment type="catalytic activity">
    <reaction evidence="8">
        <text>apo-[ACP] + CoA = holo-[ACP] + adenosine 3',5'-bisphosphate + H(+)</text>
        <dbReference type="Rhea" id="RHEA:12068"/>
        <dbReference type="Rhea" id="RHEA-COMP:9685"/>
        <dbReference type="Rhea" id="RHEA-COMP:9690"/>
        <dbReference type="ChEBI" id="CHEBI:15378"/>
        <dbReference type="ChEBI" id="CHEBI:29999"/>
        <dbReference type="ChEBI" id="CHEBI:57287"/>
        <dbReference type="ChEBI" id="CHEBI:58343"/>
        <dbReference type="ChEBI" id="CHEBI:64479"/>
        <dbReference type="EC" id="2.7.8.7"/>
    </reaction>
</comment>
<dbReference type="HAMAP" id="MF_00101">
    <property type="entry name" value="AcpS"/>
    <property type="match status" value="1"/>
</dbReference>
<organism evidence="10 11">
    <name type="scientific">Paenibacillus odorifer</name>
    <dbReference type="NCBI Taxonomy" id="189426"/>
    <lineage>
        <taxon>Bacteria</taxon>
        <taxon>Bacillati</taxon>
        <taxon>Bacillota</taxon>
        <taxon>Bacilli</taxon>
        <taxon>Bacillales</taxon>
        <taxon>Paenibacillaceae</taxon>
        <taxon>Paenibacillus</taxon>
    </lineage>
</organism>
<sequence length="127" mass="13912">MIGVGTDIVNFSHLRAITLVQEDPFIQKTYTPNEIAQAISRPEPFYYYVTRFAGKEAVFKSLAISGEGVSLKEIEILNDAEGRPNVILHGEIAKRALQSSCAQVKISLSYDTDYAVAFAIAADGRSI</sequence>
<evidence type="ECO:0000256" key="3">
    <source>
        <dbReference type="ARBA" id="ARBA00022723"/>
    </source>
</evidence>
<evidence type="ECO:0000256" key="7">
    <source>
        <dbReference type="ARBA" id="ARBA00023160"/>
    </source>
</evidence>
<evidence type="ECO:0000256" key="1">
    <source>
        <dbReference type="ARBA" id="ARBA00022516"/>
    </source>
</evidence>
<evidence type="ECO:0000259" key="9">
    <source>
        <dbReference type="Pfam" id="PF01648"/>
    </source>
</evidence>
<dbReference type="EMBL" id="MPVP01000031">
    <property type="protein sequence ID" value="OMD36030.1"/>
    <property type="molecule type" value="Genomic_DNA"/>
</dbReference>
<keyword evidence="5 8" id="KW-0460">Magnesium</keyword>
<feature type="domain" description="4'-phosphopantetheinyl transferase" evidence="9">
    <location>
        <begin position="3"/>
        <end position="119"/>
    </location>
</feature>
<comment type="cofactor">
    <cofactor evidence="8">
        <name>Mg(2+)</name>
        <dbReference type="ChEBI" id="CHEBI:18420"/>
    </cofactor>
</comment>
<dbReference type="InterPro" id="IPR004568">
    <property type="entry name" value="Ppantetheine-prot_Trfase_dom"/>
</dbReference>
<comment type="function">
    <text evidence="8">Transfers the 4'-phosphopantetheine moiety from coenzyme A to a Ser of acyl-carrier-protein.</text>
</comment>
<dbReference type="NCBIfam" id="TIGR00556">
    <property type="entry name" value="pantethn_trn"/>
    <property type="match status" value="1"/>
</dbReference>
<keyword evidence="8" id="KW-0963">Cytoplasm</keyword>
<dbReference type="Pfam" id="PF01648">
    <property type="entry name" value="ACPS"/>
    <property type="match status" value="1"/>
</dbReference>
<evidence type="ECO:0000313" key="10">
    <source>
        <dbReference type="EMBL" id="OMD36030.1"/>
    </source>
</evidence>
<proteinExistence type="inferred from homology"/>
<protein>
    <recommendedName>
        <fullName evidence="8">Holo-[acyl-carrier-protein] synthase</fullName>
        <shortName evidence="8">Holo-ACP synthase</shortName>
        <ecNumber evidence="8">2.7.8.7</ecNumber>
    </recommendedName>
    <alternativeName>
        <fullName evidence="8">4'-phosphopantetheinyl transferase AcpS</fullName>
    </alternativeName>
</protein>
<keyword evidence="6 8" id="KW-0443">Lipid metabolism</keyword>
<keyword evidence="7 8" id="KW-0275">Fatty acid biosynthesis</keyword>
<evidence type="ECO:0000256" key="6">
    <source>
        <dbReference type="ARBA" id="ARBA00023098"/>
    </source>
</evidence>
<comment type="caution">
    <text evidence="10">The sequence shown here is derived from an EMBL/GenBank/DDBJ whole genome shotgun (WGS) entry which is preliminary data.</text>
</comment>
<dbReference type="InterPro" id="IPR037143">
    <property type="entry name" value="4-PPantetheinyl_Trfase_dom_sf"/>
</dbReference>
<evidence type="ECO:0000256" key="4">
    <source>
        <dbReference type="ARBA" id="ARBA00022832"/>
    </source>
</evidence>
<gene>
    <name evidence="8" type="primary">acpS</name>
    <name evidence="10" type="ORF">BSO21_07915</name>
</gene>
<dbReference type="Proteomes" id="UP000187158">
    <property type="component" value="Unassembled WGS sequence"/>
</dbReference>
<evidence type="ECO:0000256" key="8">
    <source>
        <dbReference type="HAMAP-Rule" id="MF_00101"/>
    </source>
</evidence>
<feature type="binding site" evidence="8">
    <location>
        <position position="7"/>
    </location>
    <ligand>
        <name>Mg(2+)</name>
        <dbReference type="ChEBI" id="CHEBI:18420"/>
    </ligand>
</feature>
<reference evidence="10 11" key="1">
    <citation type="submission" date="2016-11" db="EMBL/GenBank/DDBJ databases">
        <title>Paenibacillus species isolates.</title>
        <authorList>
            <person name="Beno S.M."/>
        </authorList>
    </citation>
    <scope>NUCLEOTIDE SEQUENCE [LARGE SCALE GENOMIC DNA]</scope>
    <source>
        <strain evidence="10 11">FSL H7-0433</strain>
    </source>
</reference>
<dbReference type="EC" id="2.7.8.7" evidence="8"/>
<dbReference type="RefSeq" id="WP_076125332.1">
    <property type="nucleotide sequence ID" value="NZ_MPTH01000004.1"/>
</dbReference>
<keyword evidence="2 8" id="KW-0808">Transferase</keyword>
<evidence type="ECO:0000313" key="11">
    <source>
        <dbReference type="Proteomes" id="UP000187158"/>
    </source>
</evidence>
<dbReference type="SUPFAM" id="SSF56214">
    <property type="entry name" value="4'-phosphopantetheinyl transferase"/>
    <property type="match status" value="1"/>
</dbReference>
<keyword evidence="11" id="KW-1185">Reference proteome</keyword>
<comment type="subcellular location">
    <subcellularLocation>
        <location evidence="8">Cytoplasm</location>
    </subcellularLocation>
</comment>
<dbReference type="Gene3D" id="3.90.470.20">
    <property type="entry name" value="4'-phosphopantetheinyl transferase domain"/>
    <property type="match status" value="1"/>
</dbReference>
<keyword evidence="1 8" id="KW-0444">Lipid biosynthesis</keyword>
<feature type="binding site" evidence="8">
    <location>
        <position position="56"/>
    </location>
    <ligand>
        <name>Mg(2+)</name>
        <dbReference type="ChEBI" id="CHEBI:18420"/>
    </ligand>
</feature>
<evidence type="ECO:0000256" key="5">
    <source>
        <dbReference type="ARBA" id="ARBA00022842"/>
    </source>
</evidence>
<keyword evidence="4 8" id="KW-0276">Fatty acid metabolism</keyword>